<dbReference type="Proteomes" id="UP000187209">
    <property type="component" value="Unassembled WGS sequence"/>
</dbReference>
<dbReference type="SMART" id="SM00320">
    <property type="entry name" value="WD40"/>
    <property type="match status" value="3"/>
</dbReference>
<dbReference type="OrthoDB" id="3176171at2759"/>
<dbReference type="PROSITE" id="PS50082">
    <property type="entry name" value="WD_REPEATS_2"/>
    <property type="match status" value="1"/>
</dbReference>
<comment type="caution">
    <text evidence="2">The sequence shown here is derived from an EMBL/GenBank/DDBJ whole genome shotgun (WGS) entry which is preliminary data.</text>
</comment>
<dbReference type="AlphaFoldDB" id="A0A1R2D373"/>
<reference evidence="2 3" key="1">
    <citation type="submission" date="2016-11" db="EMBL/GenBank/DDBJ databases">
        <title>The macronuclear genome of Stentor coeruleus: a giant cell with tiny introns.</title>
        <authorList>
            <person name="Slabodnick M."/>
            <person name="Ruby J.G."/>
            <person name="Reiff S.B."/>
            <person name="Swart E.C."/>
            <person name="Gosai S."/>
            <person name="Prabakaran S."/>
            <person name="Witkowska E."/>
            <person name="Larue G.E."/>
            <person name="Fisher S."/>
            <person name="Freeman R.M."/>
            <person name="Gunawardena J."/>
            <person name="Chu W."/>
            <person name="Stover N.A."/>
            <person name="Gregory B.D."/>
            <person name="Nowacki M."/>
            <person name="Derisi J."/>
            <person name="Roy S.W."/>
            <person name="Marshall W.F."/>
            <person name="Sood P."/>
        </authorList>
    </citation>
    <scope>NUCLEOTIDE SEQUENCE [LARGE SCALE GENOMIC DNA]</scope>
    <source>
        <strain evidence="2">WM001</strain>
    </source>
</reference>
<dbReference type="SUPFAM" id="SSF50978">
    <property type="entry name" value="WD40 repeat-like"/>
    <property type="match status" value="1"/>
</dbReference>
<name>A0A1R2D373_9CILI</name>
<evidence type="ECO:0000313" key="2">
    <source>
        <dbReference type="EMBL" id="OMJ95671.1"/>
    </source>
</evidence>
<evidence type="ECO:0000313" key="3">
    <source>
        <dbReference type="Proteomes" id="UP000187209"/>
    </source>
</evidence>
<feature type="repeat" description="WD" evidence="1">
    <location>
        <begin position="139"/>
        <end position="178"/>
    </location>
</feature>
<dbReference type="EMBL" id="MPUH01000009">
    <property type="protein sequence ID" value="OMJ95671.1"/>
    <property type="molecule type" value="Genomic_DNA"/>
</dbReference>
<dbReference type="InterPro" id="IPR036322">
    <property type="entry name" value="WD40_repeat_dom_sf"/>
</dbReference>
<dbReference type="InterPro" id="IPR015943">
    <property type="entry name" value="WD40/YVTN_repeat-like_dom_sf"/>
</dbReference>
<organism evidence="2 3">
    <name type="scientific">Stentor coeruleus</name>
    <dbReference type="NCBI Taxonomy" id="5963"/>
    <lineage>
        <taxon>Eukaryota</taxon>
        <taxon>Sar</taxon>
        <taxon>Alveolata</taxon>
        <taxon>Ciliophora</taxon>
        <taxon>Postciliodesmatophora</taxon>
        <taxon>Heterotrichea</taxon>
        <taxon>Heterotrichida</taxon>
        <taxon>Stentoridae</taxon>
        <taxon>Stentor</taxon>
    </lineage>
</organism>
<gene>
    <name evidence="2" type="ORF">SteCoe_921</name>
</gene>
<keyword evidence="1" id="KW-0853">WD repeat</keyword>
<sequence>MKIEQISEIKCESSIVCADYKDHELVISSQTGKIFIYREIKNVWELAAGTIKEFSIEVVKWYENLILCGGIEGEICILSCVPKSKYLNLLYTQRIHRSTLKDIVWRNSDIFTCGFDSMVNICRLTQDNELIFLNIIQKIEAHKGWVTGLVLSENCLISQGSDNVVAVWNLEDFKKLKELRFVTNSEKTRLISKPCYYKNLIAISDTYGYDDEEGSFFVWNILTGQVIQAPILISHYLETSDQLKRIRNWRTQIEVQCTAFVKEGIFVASANCVFFYSFPNYSLAYQTEINQNGYIIV</sequence>
<proteinExistence type="predicted"/>
<accession>A0A1R2D373</accession>
<protein>
    <submittedName>
        <fullName evidence="2">Uncharacterized protein</fullName>
    </submittedName>
</protein>
<evidence type="ECO:0000256" key="1">
    <source>
        <dbReference type="PROSITE-ProRule" id="PRU00221"/>
    </source>
</evidence>
<dbReference type="Gene3D" id="2.130.10.10">
    <property type="entry name" value="YVTN repeat-like/Quinoprotein amine dehydrogenase"/>
    <property type="match status" value="1"/>
</dbReference>
<dbReference type="InterPro" id="IPR001680">
    <property type="entry name" value="WD40_rpt"/>
</dbReference>
<keyword evidence="3" id="KW-1185">Reference proteome</keyword>